<dbReference type="Pfam" id="PF00535">
    <property type="entry name" value="Glycos_transf_2"/>
    <property type="match status" value="1"/>
</dbReference>
<keyword evidence="8 16" id="KW-0973">c-di-GMP</keyword>
<evidence type="ECO:0000313" key="20">
    <source>
        <dbReference type="Proteomes" id="UP000295341"/>
    </source>
</evidence>
<dbReference type="PRINTS" id="PR01439">
    <property type="entry name" value="CELLSNTHASEA"/>
</dbReference>
<evidence type="ECO:0000259" key="17">
    <source>
        <dbReference type="Pfam" id="PF00535"/>
    </source>
</evidence>
<dbReference type="GO" id="GO:0035438">
    <property type="term" value="F:cyclic-di-GMP binding"/>
    <property type="evidence" value="ECO:0007669"/>
    <property type="project" value="InterPro"/>
</dbReference>
<feature type="transmembrane region" description="Helical" evidence="16">
    <location>
        <begin position="426"/>
        <end position="454"/>
    </location>
</feature>
<dbReference type="GO" id="GO:0006011">
    <property type="term" value="P:UDP-alpha-D-glucose metabolic process"/>
    <property type="evidence" value="ECO:0007669"/>
    <property type="project" value="InterPro"/>
</dbReference>
<dbReference type="InterPro" id="IPR029044">
    <property type="entry name" value="Nucleotide-diphossugar_trans"/>
</dbReference>
<evidence type="ECO:0000256" key="12">
    <source>
        <dbReference type="ARBA" id="ARBA00022916"/>
    </source>
</evidence>
<evidence type="ECO:0000256" key="11">
    <source>
        <dbReference type="ARBA" id="ARBA00022692"/>
    </source>
</evidence>
<evidence type="ECO:0000256" key="8">
    <source>
        <dbReference type="ARBA" id="ARBA00022636"/>
    </source>
</evidence>
<evidence type="ECO:0000256" key="5">
    <source>
        <dbReference type="ARBA" id="ARBA00018714"/>
    </source>
</evidence>
<keyword evidence="10 16" id="KW-0808">Transferase</keyword>
<dbReference type="UniPathway" id="UPA00694"/>
<dbReference type="OrthoDB" id="9806824at2"/>
<proteinExistence type="inferred from homology"/>
<dbReference type="NCBIfam" id="TIGR03030">
    <property type="entry name" value="CelA"/>
    <property type="match status" value="1"/>
</dbReference>
<keyword evidence="6 16" id="KW-1003">Cell membrane</keyword>
<dbReference type="GO" id="GO:0030244">
    <property type="term" value="P:cellulose biosynthetic process"/>
    <property type="evidence" value="ECO:0007669"/>
    <property type="project" value="UniProtKB-KW"/>
</dbReference>
<dbReference type="AlphaFoldDB" id="A0A4R7PBD5"/>
<comment type="pathway">
    <text evidence="2 16">Glycan metabolism; bacterial cellulose biosynthesis.</text>
</comment>
<evidence type="ECO:0000259" key="18">
    <source>
        <dbReference type="Pfam" id="PF07238"/>
    </source>
</evidence>
<organism evidence="19 20">
    <name type="scientific">Panacagrimonas perspica</name>
    <dbReference type="NCBI Taxonomy" id="381431"/>
    <lineage>
        <taxon>Bacteria</taxon>
        <taxon>Pseudomonadati</taxon>
        <taxon>Pseudomonadota</taxon>
        <taxon>Gammaproteobacteria</taxon>
        <taxon>Nevskiales</taxon>
        <taxon>Nevskiaceae</taxon>
        <taxon>Panacagrimonas</taxon>
    </lineage>
</organism>
<comment type="cofactor">
    <cofactor evidence="16">
        <name>Mg(2+)</name>
        <dbReference type="ChEBI" id="CHEBI:18420"/>
    </cofactor>
</comment>
<dbReference type="GO" id="GO:0016760">
    <property type="term" value="F:cellulose synthase (UDP-forming) activity"/>
    <property type="evidence" value="ECO:0007669"/>
    <property type="project" value="UniProtKB-EC"/>
</dbReference>
<dbReference type="CDD" id="cd06421">
    <property type="entry name" value="CESA_CelA_like"/>
    <property type="match status" value="1"/>
</dbReference>
<accession>A0A4R7PBD5</accession>
<dbReference type="GO" id="GO:0005886">
    <property type="term" value="C:plasma membrane"/>
    <property type="evidence" value="ECO:0007669"/>
    <property type="project" value="UniProtKB-SubCell"/>
</dbReference>
<keyword evidence="14 16" id="KW-0472">Membrane</keyword>
<dbReference type="RefSeq" id="WP_133879544.1">
    <property type="nucleotide sequence ID" value="NZ_MWIN01000022.1"/>
</dbReference>
<dbReference type="EMBL" id="SOBT01000008">
    <property type="protein sequence ID" value="TDU30909.1"/>
    <property type="molecule type" value="Genomic_DNA"/>
</dbReference>
<reference evidence="19 20" key="1">
    <citation type="submission" date="2019-03" db="EMBL/GenBank/DDBJ databases">
        <title>Genomic Encyclopedia of Type Strains, Phase IV (KMG-IV): sequencing the most valuable type-strain genomes for metagenomic binning, comparative biology and taxonomic classification.</title>
        <authorList>
            <person name="Goeker M."/>
        </authorList>
    </citation>
    <scope>NUCLEOTIDE SEQUENCE [LARGE SCALE GENOMIC DNA]</scope>
    <source>
        <strain evidence="19 20">DSM 26377</strain>
    </source>
</reference>
<dbReference type="InterPro" id="IPR003919">
    <property type="entry name" value="Cell_synth_A"/>
</dbReference>
<comment type="caution">
    <text evidence="19">The sequence shown here is derived from an EMBL/GenBank/DDBJ whole genome shotgun (WGS) entry which is preliminary data.</text>
</comment>
<feature type="transmembrane region" description="Helical" evidence="16">
    <location>
        <begin position="558"/>
        <end position="578"/>
    </location>
</feature>
<comment type="catalytic activity">
    <reaction evidence="15 16">
        <text>[(1-&gt;4)-beta-D-glucosyl](n) + UDP-alpha-D-glucose = [(1-&gt;4)-beta-D-glucosyl](n+1) + UDP + H(+)</text>
        <dbReference type="Rhea" id="RHEA:19929"/>
        <dbReference type="Rhea" id="RHEA-COMP:10033"/>
        <dbReference type="Rhea" id="RHEA-COMP:10034"/>
        <dbReference type="ChEBI" id="CHEBI:15378"/>
        <dbReference type="ChEBI" id="CHEBI:18246"/>
        <dbReference type="ChEBI" id="CHEBI:58223"/>
        <dbReference type="ChEBI" id="CHEBI:58885"/>
        <dbReference type="EC" id="2.4.1.12"/>
    </reaction>
</comment>
<dbReference type="Proteomes" id="UP000295341">
    <property type="component" value="Unassembled WGS sequence"/>
</dbReference>
<dbReference type="Pfam" id="PF07238">
    <property type="entry name" value="PilZ"/>
    <property type="match status" value="1"/>
</dbReference>
<dbReference type="Gene3D" id="3.90.550.10">
    <property type="entry name" value="Spore Coat Polysaccharide Biosynthesis Protein SpsA, Chain A"/>
    <property type="match status" value="1"/>
</dbReference>
<feature type="transmembrane region" description="Helical" evidence="16">
    <location>
        <begin position="474"/>
        <end position="498"/>
    </location>
</feature>
<keyword evidence="12 16" id="KW-0135">Cellulose biosynthesis</keyword>
<keyword evidence="13 16" id="KW-1133">Transmembrane helix</keyword>
<evidence type="ECO:0000256" key="3">
    <source>
        <dbReference type="ARBA" id="ARBA00006739"/>
    </source>
</evidence>
<feature type="transmembrane region" description="Helical" evidence="16">
    <location>
        <begin position="57"/>
        <end position="74"/>
    </location>
</feature>
<dbReference type="InterPro" id="IPR001173">
    <property type="entry name" value="Glyco_trans_2-like"/>
</dbReference>
<evidence type="ECO:0000256" key="13">
    <source>
        <dbReference type="ARBA" id="ARBA00022989"/>
    </source>
</evidence>
<dbReference type="Gene3D" id="2.40.10.220">
    <property type="entry name" value="predicted glycosyltransferase like domains"/>
    <property type="match status" value="1"/>
</dbReference>
<gene>
    <name evidence="19" type="ORF">DFR24_0266</name>
</gene>
<name>A0A4R7PBD5_9GAMM</name>
<keyword evidence="7 16" id="KW-0997">Cell inner membrane</keyword>
<comment type="subcellular location">
    <subcellularLocation>
        <location evidence="1">Cell inner membrane</location>
        <topology evidence="1">Multi-pass membrane protein</topology>
    </subcellularLocation>
</comment>
<dbReference type="SUPFAM" id="SSF141371">
    <property type="entry name" value="PilZ domain-like"/>
    <property type="match status" value="1"/>
</dbReference>
<evidence type="ECO:0000256" key="9">
    <source>
        <dbReference type="ARBA" id="ARBA00022676"/>
    </source>
</evidence>
<dbReference type="PANTHER" id="PTHR43867">
    <property type="entry name" value="CELLULOSE SYNTHASE CATALYTIC SUBUNIT A [UDP-FORMING]"/>
    <property type="match status" value="1"/>
</dbReference>
<feature type="transmembrane region" description="Helical" evidence="16">
    <location>
        <begin position="120"/>
        <end position="140"/>
    </location>
</feature>
<evidence type="ECO:0000256" key="15">
    <source>
        <dbReference type="ARBA" id="ARBA00048682"/>
    </source>
</evidence>
<dbReference type="EC" id="2.4.1.12" evidence="4 16"/>
<dbReference type="InterPro" id="IPR050321">
    <property type="entry name" value="Glycosyltr_2/OpgH_subfam"/>
</dbReference>
<feature type="domain" description="PilZ" evidence="18">
    <location>
        <begin position="583"/>
        <end position="678"/>
    </location>
</feature>
<dbReference type="SUPFAM" id="SSF53448">
    <property type="entry name" value="Nucleotide-diphospho-sugar transferases"/>
    <property type="match status" value="1"/>
</dbReference>
<keyword evidence="9 16" id="KW-0328">Glycosyltransferase</keyword>
<comment type="similarity">
    <text evidence="3">Belongs to the glycosyltransferase 2 family.</text>
</comment>
<evidence type="ECO:0000256" key="6">
    <source>
        <dbReference type="ARBA" id="ARBA00022475"/>
    </source>
</evidence>
<evidence type="ECO:0000256" key="2">
    <source>
        <dbReference type="ARBA" id="ARBA00005186"/>
    </source>
</evidence>
<evidence type="ECO:0000256" key="16">
    <source>
        <dbReference type="RuleBase" id="RU365020"/>
    </source>
</evidence>
<evidence type="ECO:0000256" key="10">
    <source>
        <dbReference type="ARBA" id="ARBA00022679"/>
    </source>
</evidence>
<keyword evidence="20" id="KW-1185">Reference proteome</keyword>
<protein>
    <recommendedName>
        <fullName evidence="5 16">Cellulose synthase catalytic subunit [UDP-forming]</fullName>
        <ecNumber evidence="4 16">2.4.1.12</ecNumber>
    </recommendedName>
</protein>
<evidence type="ECO:0000256" key="7">
    <source>
        <dbReference type="ARBA" id="ARBA00022519"/>
    </source>
</evidence>
<evidence type="ECO:0000256" key="4">
    <source>
        <dbReference type="ARBA" id="ARBA00012539"/>
    </source>
</evidence>
<feature type="transmembrane region" description="Helical" evidence="16">
    <location>
        <begin position="34"/>
        <end position="51"/>
    </location>
</feature>
<dbReference type="PANTHER" id="PTHR43867:SF2">
    <property type="entry name" value="CELLULOSE SYNTHASE CATALYTIC SUBUNIT A [UDP-FORMING]"/>
    <property type="match status" value="1"/>
</dbReference>
<feature type="domain" description="Glycosyltransferase 2-like" evidence="17">
    <location>
        <begin position="165"/>
        <end position="334"/>
    </location>
</feature>
<evidence type="ECO:0000313" key="19">
    <source>
        <dbReference type="EMBL" id="TDU30909.1"/>
    </source>
</evidence>
<sequence>MAEQNLSVRSVAPSGNWDATAESYAGHIGSGNRVLLFALMVLAVGLGYAVVAAPLPLGAQVLFGIVCLVIAILLNRIEGRLVSIGLMAFSTLLSARYIYWRLTESLDYSDPRYNWVDIGFAYGLIAAELYAFTVLLLGYLQTLWPLQRPPVPMPRDLAIWPTVDVMIPTLNEPLAVVRPTIIAAMDMDWPRDRMRVMVLDDGARPEMQALCEELGALYIRRPNNQHAKAGNVNHGLEYSSAEYVAIFDCDHVPTRSFLQISMGWFLKDSQLSMLQTPHHFFSPDPFERNLGTFRSIPNEGELFYGLLQDGNDLWNATFFCGSCAVLRRSALDQIGGIAVETVTEDAHTSLRLQRKGWNTAYINLPQAAGRATESLAAHIRQRVRWARGMSQIFRIDNPLLGPGLSIAQRLCYLNSMLYFFFGLPRIVFLTAPLAFLLFDAQIIIASALVFAAYALPHLIHSQMTHSRLQGPFRYSFWAEVYETILCVYIVLPTFLALISPKLGKFNVTAKGGNRDRSFFDRKIALPYIILLLLNLGGFGLGLWRLFTNFGDDADSLVLNLVWTSYNVVILGVCTAVAWEQREIRRAVRVSAELPARVRLPDGTEISARTLDLSEGGTMLRLPRAVSLPLGSRIQVALIPEFDLVWMDADVTRSSNEILAMKFNALSLPQERQLIYAIFGRADAWLHWAERRPPDKVGTSFGNLFRLGLTGAKKIFSPSRN</sequence>
<keyword evidence="11 16" id="KW-0812">Transmembrane</keyword>
<evidence type="ECO:0000256" key="14">
    <source>
        <dbReference type="ARBA" id="ARBA00023136"/>
    </source>
</evidence>
<feature type="transmembrane region" description="Helical" evidence="16">
    <location>
        <begin position="524"/>
        <end position="546"/>
    </location>
</feature>
<feature type="transmembrane region" description="Helical" evidence="16">
    <location>
        <begin position="81"/>
        <end position="100"/>
    </location>
</feature>
<comment type="function">
    <text evidence="16">Catalytic subunit of cellulose synthase. It polymerizes uridine 5'-diphosphate glucose to cellulose.</text>
</comment>
<dbReference type="InterPro" id="IPR009875">
    <property type="entry name" value="PilZ_domain"/>
</dbReference>
<evidence type="ECO:0000256" key="1">
    <source>
        <dbReference type="ARBA" id="ARBA00004429"/>
    </source>
</evidence>